<dbReference type="AlphaFoldDB" id="E9HWC0"/>
<dbReference type="KEGG" id="dpx:DAPPUDRAFT_267347"/>
<gene>
    <name evidence="3" type="ORF">DAPPUDRAFT_267347</name>
    <name evidence="2" type="ORF">DAPPUDRAFT_267353</name>
</gene>
<protein>
    <recommendedName>
        <fullName evidence="1">CxC3 like cysteine cluster domain-containing protein</fullName>
    </recommendedName>
</protein>
<evidence type="ECO:0000313" key="2">
    <source>
        <dbReference type="EMBL" id="EFX63955.1"/>
    </source>
</evidence>
<dbReference type="Pfam" id="PF18804">
    <property type="entry name" value="CxC3"/>
    <property type="match status" value="1"/>
</dbReference>
<evidence type="ECO:0000313" key="4">
    <source>
        <dbReference type="Proteomes" id="UP000000305"/>
    </source>
</evidence>
<dbReference type="KEGG" id="dpx:DAPPUDRAFT_267353"/>
<evidence type="ECO:0000259" key="1">
    <source>
        <dbReference type="Pfam" id="PF18804"/>
    </source>
</evidence>
<dbReference type="InterPro" id="IPR040564">
    <property type="entry name" value="CxC3-like"/>
</dbReference>
<dbReference type="HOGENOM" id="CLU_2815040_0_0_1"/>
<proteinExistence type="predicted"/>
<dbReference type="EMBL" id="GL732912">
    <property type="protein sequence ID" value="EFX63960.1"/>
    <property type="molecule type" value="Genomic_DNA"/>
</dbReference>
<dbReference type="Proteomes" id="UP000000305">
    <property type="component" value="Unassembled WGS sequence"/>
</dbReference>
<keyword evidence="4" id="KW-1185">Reference proteome</keyword>
<accession>E9HWC0</accession>
<organism evidence="3 4">
    <name type="scientific">Daphnia pulex</name>
    <name type="common">Water flea</name>
    <dbReference type="NCBI Taxonomy" id="6669"/>
    <lineage>
        <taxon>Eukaryota</taxon>
        <taxon>Metazoa</taxon>
        <taxon>Ecdysozoa</taxon>
        <taxon>Arthropoda</taxon>
        <taxon>Crustacea</taxon>
        <taxon>Branchiopoda</taxon>
        <taxon>Diplostraca</taxon>
        <taxon>Cladocera</taxon>
        <taxon>Anomopoda</taxon>
        <taxon>Daphniidae</taxon>
        <taxon>Daphnia</taxon>
    </lineage>
</organism>
<dbReference type="OrthoDB" id="8923991at2759"/>
<dbReference type="EMBL" id="GL732912">
    <property type="protein sequence ID" value="EFX63955.1"/>
    <property type="molecule type" value="Genomic_DNA"/>
</dbReference>
<evidence type="ECO:0000313" key="3">
    <source>
        <dbReference type="EMBL" id="EFX63960.1"/>
    </source>
</evidence>
<feature type="domain" description="CxC3 like cysteine cluster" evidence="1">
    <location>
        <begin position="9"/>
        <end position="66"/>
    </location>
</feature>
<reference evidence="3 4" key="1">
    <citation type="journal article" date="2011" name="Science">
        <title>The ecoresponsive genome of Daphnia pulex.</title>
        <authorList>
            <person name="Colbourne J.K."/>
            <person name="Pfrender M.E."/>
            <person name="Gilbert D."/>
            <person name="Thomas W.K."/>
            <person name="Tucker A."/>
            <person name="Oakley T.H."/>
            <person name="Tokishita S."/>
            <person name="Aerts A."/>
            <person name="Arnold G.J."/>
            <person name="Basu M.K."/>
            <person name="Bauer D.J."/>
            <person name="Caceres C.E."/>
            <person name="Carmel L."/>
            <person name="Casola C."/>
            <person name="Choi J.H."/>
            <person name="Detter J.C."/>
            <person name="Dong Q."/>
            <person name="Dusheyko S."/>
            <person name="Eads B.D."/>
            <person name="Frohlich T."/>
            <person name="Geiler-Samerotte K.A."/>
            <person name="Gerlach D."/>
            <person name="Hatcher P."/>
            <person name="Jogdeo S."/>
            <person name="Krijgsveld J."/>
            <person name="Kriventseva E.V."/>
            <person name="Kultz D."/>
            <person name="Laforsch C."/>
            <person name="Lindquist E."/>
            <person name="Lopez J."/>
            <person name="Manak J.R."/>
            <person name="Muller J."/>
            <person name="Pangilinan J."/>
            <person name="Patwardhan R.P."/>
            <person name="Pitluck S."/>
            <person name="Pritham E.J."/>
            <person name="Rechtsteiner A."/>
            <person name="Rho M."/>
            <person name="Rogozin I.B."/>
            <person name="Sakarya O."/>
            <person name="Salamov A."/>
            <person name="Schaack S."/>
            <person name="Shapiro H."/>
            <person name="Shiga Y."/>
            <person name="Skalitzky C."/>
            <person name="Smith Z."/>
            <person name="Souvorov A."/>
            <person name="Sung W."/>
            <person name="Tang Z."/>
            <person name="Tsuchiya D."/>
            <person name="Tu H."/>
            <person name="Vos H."/>
            <person name="Wang M."/>
            <person name="Wolf Y.I."/>
            <person name="Yamagata H."/>
            <person name="Yamada T."/>
            <person name="Ye Y."/>
            <person name="Shaw J.R."/>
            <person name="Andrews J."/>
            <person name="Crease T.J."/>
            <person name="Tang H."/>
            <person name="Lucas S.M."/>
            <person name="Robertson H.M."/>
            <person name="Bork P."/>
            <person name="Koonin E.V."/>
            <person name="Zdobnov E.M."/>
            <person name="Grigoriev I.V."/>
            <person name="Lynch M."/>
            <person name="Boore J.L."/>
        </authorList>
    </citation>
    <scope>NUCLEOTIDE SEQUENCE [LARGE SCALE GENOMIC DNA]</scope>
</reference>
<sequence>MYNEDTSMIFKPEEFISCGDVVTCGRFDLHFPQFTCAECGEQQCANEADFVVSGWWPSLAKNGSYFV</sequence>
<name>E9HWC0_DAPPU</name>